<accession>A0ABQ7XTI7</accession>
<dbReference type="InterPro" id="IPR029071">
    <property type="entry name" value="Ubiquitin-like_domsf"/>
</dbReference>
<dbReference type="Pfam" id="PF00789">
    <property type="entry name" value="UBX"/>
    <property type="match status" value="1"/>
</dbReference>
<sequence length="75" mass="8590">MLLTGLLLKPIKHGRDRERKRGSAVEREAARVRMRQEKAPALGDEPEKGPDVTQVLVRFPNGERKGRRFESNIKI</sequence>
<dbReference type="Proteomes" id="UP000824890">
    <property type="component" value="Unassembled WGS sequence"/>
</dbReference>
<gene>
    <name evidence="4" type="ORF">HID58_087514</name>
</gene>
<dbReference type="SUPFAM" id="SSF54236">
    <property type="entry name" value="Ubiquitin-like"/>
    <property type="match status" value="1"/>
</dbReference>
<proteinExistence type="predicted"/>
<protein>
    <recommendedName>
        <fullName evidence="3">UBX domain-containing protein</fullName>
    </recommendedName>
</protein>
<dbReference type="PROSITE" id="PS50033">
    <property type="entry name" value="UBX"/>
    <property type="match status" value="1"/>
</dbReference>
<evidence type="ECO:0000313" key="4">
    <source>
        <dbReference type="EMBL" id="KAH0859253.1"/>
    </source>
</evidence>
<feature type="domain" description="UBX" evidence="3">
    <location>
        <begin position="48"/>
        <end position="75"/>
    </location>
</feature>
<feature type="compositionally biased region" description="Basic and acidic residues" evidence="2">
    <location>
        <begin position="13"/>
        <end position="38"/>
    </location>
</feature>
<dbReference type="InterPro" id="IPR001012">
    <property type="entry name" value="UBX_dom"/>
</dbReference>
<organism evidence="4 5">
    <name type="scientific">Brassica napus</name>
    <name type="common">Rape</name>
    <dbReference type="NCBI Taxonomy" id="3708"/>
    <lineage>
        <taxon>Eukaryota</taxon>
        <taxon>Viridiplantae</taxon>
        <taxon>Streptophyta</taxon>
        <taxon>Embryophyta</taxon>
        <taxon>Tracheophyta</taxon>
        <taxon>Spermatophyta</taxon>
        <taxon>Magnoliopsida</taxon>
        <taxon>eudicotyledons</taxon>
        <taxon>Gunneridae</taxon>
        <taxon>Pentapetalae</taxon>
        <taxon>rosids</taxon>
        <taxon>malvids</taxon>
        <taxon>Brassicales</taxon>
        <taxon>Brassicaceae</taxon>
        <taxon>Brassiceae</taxon>
        <taxon>Brassica</taxon>
    </lineage>
</organism>
<evidence type="ECO:0000256" key="1">
    <source>
        <dbReference type="ARBA" id="ARBA00022786"/>
    </source>
</evidence>
<keyword evidence="5" id="KW-1185">Reference proteome</keyword>
<evidence type="ECO:0000256" key="2">
    <source>
        <dbReference type="SAM" id="MobiDB-lite"/>
    </source>
</evidence>
<keyword evidence="1" id="KW-0833">Ubl conjugation pathway</keyword>
<dbReference type="EMBL" id="JAGKQM010000019">
    <property type="protein sequence ID" value="KAH0859253.1"/>
    <property type="molecule type" value="Genomic_DNA"/>
</dbReference>
<comment type="caution">
    <text evidence="4">The sequence shown here is derived from an EMBL/GenBank/DDBJ whole genome shotgun (WGS) entry which is preliminary data.</text>
</comment>
<evidence type="ECO:0000259" key="3">
    <source>
        <dbReference type="PROSITE" id="PS50033"/>
    </source>
</evidence>
<feature type="region of interest" description="Disordered" evidence="2">
    <location>
        <begin position="13"/>
        <end position="53"/>
    </location>
</feature>
<name>A0ABQ7XTI7_BRANA</name>
<evidence type="ECO:0000313" key="5">
    <source>
        <dbReference type="Proteomes" id="UP000824890"/>
    </source>
</evidence>
<reference evidence="4 5" key="1">
    <citation type="submission" date="2021-05" db="EMBL/GenBank/DDBJ databases">
        <title>Genome Assembly of Synthetic Allotetraploid Brassica napus Reveals Homoeologous Exchanges between Subgenomes.</title>
        <authorList>
            <person name="Davis J.T."/>
        </authorList>
    </citation>
    <scope>NUCLEOTIDE SEQUENCE [LARGE SCALE GENOMIC DNA]</scope>
    <source>
        <strain evidence="5">cv. Da-Ae</strain>
        <tissue evidence="4">Seedling</tissue>
    </source>
</reference>